<keyword evidence="1" id="KW-1133">Transmembrane helix</keyword>
<dbReference type="OrthoDB" id="3697599at2"/>
<accession>A0A495X7D6</accession>
<proteinExistence type="predicted"/>
<organism evidence="2 3">
    <name type="scientific">Saccharothrix variisporea</name>
    <dbReference type="NCBI Taxonomy" id="543527"/>
    <lineage>
        <taxon>Bacteria</taxon>
        <taxon>Bacillati</taxon>
        <taxon>Actinomycetota</taxon>
        <taxon>Actinomycetes</taxon>
        <taxon>Pseudonocardiales</taxon>
        <taxon>Pseudonocardiaceae</taxon>
        <taxon>Saccharothrix</taxon>
    </lineage>
</organism>
<feature type="transmembrane region" description="Helical" evidence="1">
    <location>
        <begin position="7"/>
        <end position="27"/>
    </location>
</feature>
<protein>
    <submittedName>
        <fullName evidence="2">Uncharacterized protein</fullName>
    </submittedName>
</protein>
<evidence type="ECO:0000313" key="3">
    <source>
        <dbReference type="Proteomes" id="UP000272729"/>
    </source>
</evidence>
<dbReference type="EMBL" id="RBXR01000001">
    <property type="protein sequence ID" value="RKT69902.1"/>
    <property type="molecule type" value="Genomic_DNA"/>
</dbReference>
<evidence type="ECO:0000256" key="1">
    <source>
        <dbReference type="SAM" id="Phobius"/>
    </source>
</evidence>
<dbReference type="Proteomes" id="UP000272729">
    <property type="component" value="Unassembled WGS sequence"/>
</dbReference>
<keyword evidence="1" id="KW-0812">Transmembrane</keyword>
<dbReference type="AlphaFoldDB" id="A0A495X7D6"/>
<evidence type="ECO:0000313" key="2">
    <source>
        <dbReference type="EMBL" id="RKT69902.1"/>
    </source>
</evidence>
<reference evidence="2 3" key="1">
    <citation type="submission" date="2018-10" db="EMBL/GenBank/DDBJ databases">
        <title>Sequencing the genomes of 1000 actinobacteria strains.</title>
        <authorList>
            <person name="Klenk H.-P."/>
        </authorList>
    </citation>
    <scope>NUCLEOTIDE SEQUENCE [LARGE SCALE GENOMIC DNA]</scope>
    <source>
        <strain evidence="2 3">DSM 43911</strain>
    </source>
</reference>
<gene>
    <name evidence="2" type="ORF">DFJ66_3140</name>
</gene>
<keyword evidence="1" id="KW-0472">Membrane</keyword>
<sequence length="108" mass="11014">MSPKTVAAVVGVAFFLAGLLIMLLPLATDSPSGITVSCGNSVGMGYDEVAVEAESGALVEICSRLRLERLAWAAPVTVLGGLLVVGAVIVRKRREAPDQTAGGFGTTV</sequence>
<name>A0A495X7D6_9PSEU</name>
<comment type="caution">
    <text evidence="2">The sequence shown here is derived from an EMBL/GenBank/DDBJ whole genome shotgun (WGS) entry which is preliminary data.</text>
</comment>
<dbReference type="RefSeq" id="WP_121221997.1">
    <property type="nucleotide sequence ID" value="NZ_JBIUBA010000010.1"/>
</dbReference>
<keyword evidence="3" id="KW-1185">Reference proteome</keyword>
<feature type="transmembrane region" description="Helical" evidence="1">
    <location>
        <begin position="70"/>
        <end position="90"/>
    </location>
</feature>